<evidence type="ECO:0000256" key="1">
    <source>
        <dbReference type="PROSITE-ProRule" id="PRU00325"/>
    </source>
</evidence>
<dbReference type="OrthoDB" id="188274at2"/>
<gene>
    <name evidence="3" type="ORF">D5R81_18555</name>
</gene>
<dbReference type="RefSeq" id="WP_121855081.1">
    <property type="nucleotide sequence ID" value="NZ_CP037952.1"/>
</dbReference>
<keyword evidence="1" id="KW-0479">Metal-binding</keyword>
<protein>
    <recommendedName>
        <fullName evidence="2">SWIM-type domain-containing protein</fullName>
    </recommendedName>
</protein>
<organism evidence="3 4">
    <name type="scientific">Parashewanella spongiae</name>
    <dbReference type="NCBI Taxonomy" id="342950"/>
    <lineage>
        <taxon>Bacteria</taxon>
        <taxon>Pseudomonadati</taxon>
        <taxon>Pseudomonadota</taxon>
        <taxon>Gammaproteobacteria</taxon>
        <taxon>Alteromonadales</taxon>
        <taxon>Shewanellaceae</taxon>
        <taxon>Parashewanella</taxon>
    </lineage>
</organism>
<dbReference type="AlphaFoldDB" id="A0A3A6T2S6"/>
<dbReference type="PROSITE" id="PS50966">
    <property type="entry name" value="ZF_SWIM"/>
    <property type="match status" value="1"/>
</dbReference>
<evidence type="ECO:0000313" key="3">
    <source>
        <dbReference type="EMBL" id="RJY05346.1"/>
    </source>
</evidence>
<accession>A0A3A6T2S6</accession>
<dbReference type="PANTHER" id="PTHR38133">
    <property type="entry name" value="SLR1429 PROTEIN"/>
    <property type="match status" value="1"/>
</dbReference>
<dbReference type="Pfam" id="PF04434">
    <property type="entry name" value="SWIM"/>
    <property type="match status" value="1"/>
</dbReference>
<dbReference type="EMBL" id="QYYH01000186">
    <property type="protein sequence ID" value="RJY05346.1"/>
    <property type="molecule type" value="Genomic_DNA"/>
</dbReference>
<dbReference type="Proteomes" id="UP000273022">
    <property type="component" value="Unassembled WGS sequence"/>
</dbReference>
<keyword evidence="1" id="KW-0863">Zinc-finger</keyword>
<feature type="domain" description="SWIM-type" evidence="2">
    <location>
        <begin position="113"/>
        <end position="148"/>
    </location>
</feature>
<proteinExistence type="predicted"/>
<reference evidence="3 4" key="1">
    <citation type="submission" date="2018-09" db="EMBL/GenBank/DDBJ databases">
        <title>Phylogeny of the Shewanellaceae, and recommendation for two new genera, Pseudoshewanella and Parashewanella.</title>
        <authorList>
            <person name="Wang G."/>
        </authorList>
    </citation>
    <scope>NUCLEOTIDE SEQUENCE [LARGE SCALE GENOMIC DNA]</scope>
    <source>
        <strain evidence="3 4">KCTC 22492</strain>
    </source>
</reference>
<name>A0A3A6T2S6_9GAMM</name>
<comment type="caution">
    <text evidence="3">The sequence shown here is derived from an EMBL/GenBank/DDBJ whole genome shotgun (WGS) entry which is preliminary data.</text>
</comment>
<evidence type="ECO:0000259" key="2">
    <source>
        <dbReference type="PROSITE" id="PS50966"/>
    </source>
</evidence>
<keyword evidence="4" id="KW-1185">Reference proteome</keyword>
<dbReference type="GO" id="GO:0008270">
    <property type="term" value="F:zinc ion binding"/>
    <property type="evidence" value="ECO:0007669"/>
    <property type="project" value="UniProtKB-KW"/>
</dbReference>
<dbReference type="PANTHER" id="PTHR38133:SF1">
    <property type="entry name" value="SLR1429 PROTEIN"/>
    <property type="match status" value="1"/>
</dbReference>
<evidence type="ECO:0000313" key="4">
    <source>
        <dbReference type="Proteomes" id="UP000273022"/>
    </source>
</evidence>
<dbReference type="InterPro" id="IPR007527">
    <property type="entry name" value="Znf_SWIM"/>
</dbReference>
<sequence length="290" mass="33364">MTSQKTWWGLAFIDSLTQFIDSGRLQRGRAYRTDHRMLAFDLNKNTIKATIRGNINPYFGVTKEPKYIVTLSLKSIEKKRWTEIISQICQNPGWISKLMLNEIPANIEQAFGANSFLPTSFNDVTAKCSCPDYANPCKHIAGVYYRLADILDYDPMLLFQLKGLTTKELQTALKKTELGQLFSEHLDTQVNTEIYTSKFKYSPFIAKKEVNSNTNKTSNSALKSNHTVKTFWHMTDWPAKELEVEQQTISAPLIKKQGDYPAFWHRNNSFVAAMEEIYQNVRKRNKKVLG</sequence>
<keyword evidence="1" id="KW-0862">Zinc</keyword>